<protein>
    <recommendedName>
        <fullName evidence="3">Homologous-pairing protein 2 homolog</fullName>
    </recommendedName>
</protein>
<feature type="coiled-coil region" evidence="8">
    <location>
        <begin position="102"/>
        <end position="145"/>
    </location>
</feature>
<sequence>MSKNKDAQAVKAILDYLNRQNRPYSAIDIVNNLHKEFGKTAVVKACEGLTEAGKIKEKVYGKQKVYVADQSQFPDVDDVEIKEMDAQISQLSDLAKVRGDEVRRLDSELKGLNNSISTEEAKTQLVELEKQCDACKQKLMKLKEGGNTITPQEKDMIYNSRKVFVKEWRKRKRMANDIIGAILEGYPKTKKQLYDDVGIETDEDYKVSPPEI</sequence>
<dbReference type="PANTHER" id="PTHR15938:SF0">
    <property type="entry name" value="HOMOLOGOUS-PAIRING PROTEIN 2 HOMOLOG"/>
    <property type="match status" value="1"/>
</dbReference>
<dbReference type="GO" id="GO:0000794">
    <property type="term" value="C:condensed nuclear chromosome"/>
    <property type="evidence" value="ECO:0007669"/>
    <property type="project" value="TreeGrafter"/>
</dbReference>
<dbReference type="PANTHER" id="PTHR15938">
    <property type="entry name" value="TBP-1 INTERACTING PROTEIN"/>
    <property type="match status" value="1"/>
</dbReference>
<dbReference type="GO" id="GO:0003690">
    <property type="term" value="F:double-stranded DNA binding"/>
    <property type="evidence" value="ECO:0007669"/>
    <property type="project" value="TreeGrafter"/>
</dbReference>
<evidence type="ECO:0000259" key="10">
    <source>
        <dbReference type="Pfam" id="PF18517"/>
    </source>
</evidence>
<comment type="caution">
    <text evidence="11">The sequence shown here is derived from an EMBL/GenBank/DDBJ whole genome shotgun (WGS) entry which is preliminary data.</text>
</comment>
<comment type="similarity">
    <text evidence="2">Belongs to the HOP2 family.</text>
</comment>
<dbReference type="GO" id="GO:0010774">
    <property type="term" value="P:meiotic strand invasion involved in reciprocal meiotic recombination"/>
    <property type="evidence" value="ECO:0007669"/>
    <property type="project" value="TreeGrafter"/>
</dbReference>
<keyword evidence="7" id="KW-0469">Meiosis</keyword>
<dbReference type="Pfam" id="PF18517">
    <property type="entry name" value="LZ3wCH"/>
    <property type="match status" value="1"/>
</dbReference>
<dbReference type="STRING" id="6573.A0A210QRF8"/>
<dbReference type="Proteomes" id="UP000242188">
    <property type="component" value="Unassembled WGS sequence"/>
</dbReference>
<dbReference type="EMBL" id="NEDP02002290">
    <property type="protein sequence ID" value="OWF51330.1"/>
    <property type="molecule type" value="Genomic_DNA"/>
</dbReference>
<reference evidence="11 12" key="1">
    <citation type="journal article" date="2017" name="Nat. Ecol. Evol.">
        <title>Scallop genome provides insights into evolution of bilaterian karyotype and development.</title>
        <authorList>
            <person name="Wang S."/>
            <person name="Zhang J."/>
            <person name="Jiao W."/>
            <person name="Li J."/>
            <person name="Xun X."/>
            <person name="Sun Y."/>
            <person name="Guo X."/>
            <person name="Huan P."/>
            <person name="Dong B."/>
            <person name="Zhang L."/>
            <person name="Hu X."/>
            <person name="Sun X."/>
            <person name="Wang J."/>
            <person name="Zhao C."/>
            <person name="Wang Y."/>
            <person name="Wang D."/>
            <person name="Huang X."/>
            <person name="Wang R."/>
            <person name="Lv J."/>
            <person name="Li Y."/>
            <person name="Zhang Z."/>
            <person name="Liu B."/>
            <person name="Lu W."/>
            <person name="Hui Y."/>
            <person name="Liang J."/>
            <person name="Zhou Z."/>
            <person name="Hou R."/>
            <person name="Li X."/>
            <person name="Liu Y."/>
            <person name="Li H."/>
            <person name="Ning X."/>
            <person name="Lin Y."/>
            <person name="Zhao L."/>
            <person name="Xing Q."/>
            <person name="Dou J."/>
            <person name="Li Y."/>
            <person name="Mao J."/>
            <person name="Guo H."/>
            <person name="Dou H."/>
            <person name="Li T."/>
            <person name="Mu C."/>
            <person name="Jiang W."/>
            <person name="Fu Q."/>
            <person name="Fu X."/>
            <person name="Miao Y."/>
            <person name="Liu J."/>
            <person name="Yu Q."/>
            <person name="Li R."/>
            <person name="Liao H."/>
            <person name="Li X."/>
            <person name="Kong Y."/>
            <person name="Jiang Z."/>
            <person name="Chourrout D."/>
            <person name="Li R."/>
            <person name="Bao Z."/>
        </authorList>
    </citation>
    <scope>NUCLEOTIDE SEQUENCE [LARGE SCALE GENOMIC DNA]</scope>
    <source>
        <strain evidence="11 12">PY_sf001</strain>
    </source>
</reference>
<feature type="domain" description="Leucine zipper with capping helix" evidence="10">
    <location>
        <begin position="149"/>
        <end position="205"/>
    </location>
</feature>
<dbReference type="GO" id="GO:0007129">
    <property type="term" value="P:homologous chromosome pairing at meiosis"/>
    <property type="evidence" value="ECO:0007669"/>
    <property type="project" value="TreeGrafter"/>
</dbReference>
<evidence type="ECO:0000313" key="11">
    <source>
        <dbReference type="EMBL" id="OWF51330.1"/>
    </source>
</evidence>
<dbReference type="GO" id="GO:0120230">
    <property type="term" value="F:recombinase activator activity"/>
    <property type="evidence" value="ECO:0007669"/>
    <property type="project" value="TreeGrafter"/>
</dbReference>
<dbReference type="AlphaFoldDB" id="A0A210QRF8"/>
<evidence type="ECO:0000256" key="7">
    <source>
        <dbReference type="ARBA" id="ARBA00023254"/>
    </source>
</evidence>
<name>A0A210QRF8_MIZYE</name>
<dbReference type="GO" id="GO:0000709">
    <property type="term" value="P:meiotic joint molecule formation"/>
    <property type="evidence" value="ECO:0007669"/>
    <property type="project" value="TreeGrafter"/>
</dbReference>
<dbReference type="InterPro" id="IPR036388">
    <property type="entry name" value="WH-like_DNA-bd_sf"/>
</dbReference>
<evidence type="ECO:0000256" key="2">
    <source>
        <dbReference type="ARBA" id="ARBA00007922"/>
    </source>
</evidence>
<evidence type="ECO:0000256" key="3">
    <source>
        <dbReference type="ARBA" id="ARBA00016093"/>
    </source>
</evidence>
<evidence type="ECO:0000256" key="6">
    <source>
        <dbReference type="ARBA" id="ARBA00023242"/>
    </source>
</evidence>
<comment type="subcellular location">
    <subcellularLocation>
        <location evidence="1">Nucleus</location>
    </subcellularLocation>
</comment>
<evidence type="ECO:0000256" key="5">
    <source>
        <dbReference type="ARBA" id="ARBA00023172"/>
    </source>
</evidence>
<keyword evidence="4 8" id="KW-0175">Coiled coil</keyword>
<dbReference type="OrthoDB" id="272266at2759"/>
<dbReference type="InterPro" id="IPR040661">
    <property type="entry name" value="LZ3wCH"/>
</dbReference>
<keyword evidence="5" id="KW-0233">DNA recombination</keyword>
<evidence type="ECO:0000256" key="1">
    <source>
        <dbReference type="ARBA" id="ARBA00004123"/>
    </source>
</evidence>
<dbReference type="GO" id="GO:0120231">
    <property type="term" value="C:DNA recombinase auxiliary factor complex"/>
    <property type="evidence" value="ECO:0007669"/>
    <property type="project" value="TreeGrafter"/>
</dbReference>
<keyword evidence="12" id="KW-1185">Reference proteome</keyword>
<dbReference type="Pfam" id="PF07106">
    <property type="entry name" value="WHD_TBPIP"/>
    <property type="match status" value="1"/>
</dbReference>
<evidence type="ECO:0000256" key="8">
    <source>
        <dbReference type="SAM" id="Coils"/>
    </source>
</evidence>
<proteinExistence type="inferred from homology"/>
<evidence type="ECO:0000313" key="12">
    <source>
        <dbReference type="Proteomes" id="UP000242188"/>
    </source>
</evidence>
<keyword evidence="6" id="KW-0539">Nucleus</keyword>
<evidence type="ECO:0000256" key="4">
    <source>
        <dbReference type="ARBA" id="ARBA00023054"/>
    </source>
</evidence>
<gene>
    <name evidence="11" type="ORF">KP79_PYT19910</name>
</gene>
<organism evidence="11 12">
    <name type="scientific">Mizuhopecten yessoensis</name>
    <name type="common">Japanese scallop</name>
    <name type="synonym">Patinopecten yessoensis</name>
    <dbReference type="NCBI Taxonomy" id="6573"/>
    <lineage>
        <taxon>Eukaryota</taxon>
        <taxon>Metazoa</taxon>
        <taxon>Spiralia</taxon>
        <taxon>Lophotrochozoa</taxon>
        <taxon>Mollusca</taxon>
        <taxon>Bivalvia</taxon>
        <taxon>Autobranchia</taxon>
        <taxon>Pteriomorphia</taxon>
        <taxon>Pectinida</taxon>
        <taxon>Pectinoidea</taxon>
        <taxon>Pectinidae</taxon>
        <taxon>Mizuhopecten</taxon>
    </lineage>
</organism>
<dbReference type="Gene3D" id="1.10.10.10">
    <property type="entry name" value="Winged helix-like DNA-binding domain superfamily/Winged helix DNA-binding domain"/>
    <property type="match status" value="1"/>
</dbReference>
<feature type="domain" description="Homologous-pairing protein 2 winged helix" evidence="9">
    <location>
        <begin position="9"/>
        <end position="68"/>
    </location>
</feature>
<dbReference type="InterPro" id="IPR010776">
    <property type="entry name" value="Hop2_WH_dom"/>
</dbReference>
<evidence type="ECO:0000259" key="9">
    <source>
        <dbReference type="Pfam" id="PF07106"/>
    </source>
</evidence>
<accession>A0A210QRF8</accession>